<accession>A0ABR3XP67</accession>
<evidence type="ECO:0000313" key="4">
    <source>
        <dbReference type="Proteomes" id="UP001583177"/>
    </source>
</evidence>
<proteinExistence type="inferred from homology"/>
<dbReference type="Pfam" id="PF13561">
    <property type="entry name" value="adh_short_C2"/>
    <property type="match status" value="1"/>
</dbReference>
<dbReference type="Proteomes" id="UP001583177">
    <property type="component" value="Unassembled WGS sequence"/>
</dbReference>
<keyword evidence="2" id="KW-0560">Oxidoreductase</keyword>
<evidence type="ECO:0008006" key="5">
    <source>
        <dbReference type="Google" id="ProtNLM"/>
    </source>
</evidence>
<keyword evidence="4" id="KW-1185">Reference proteome</keyword>
<protein>
    <recommendedName>
        <fullName evidence="5">Short-chain dehydrogenase</fullName>
    </recommendedName>
</protein>
<dbReference type="PANTHER" id="PTHR43669">
    <property type="entry name" value="5-KETO-D-GLUCONATE 5-REDUCTASE"/>
    <property type="match status" value="1"/>
</dbReference>
<organism evidence="3 4">
    <name type="scientific">Diaporthe australafricana</name>
    <dbReference type="NCBI Taxonomy" id="127596"/>
    <lineage>
        <taxon>Eukaryota</taxon>
        <taxon>Fungi</taxon>
        <taxon>Dikarya</taxon>
        <taxon>Ascomycota</taxon>
        <taxon>Pezizomycotina</taxon>
        <taxon>Sordariomycetes</taxon>
        <taxon>Sordariomycetidae</taxon>
        <taxon>Diaporthales</taxon>
        <taxon>Diaporthaceae</taxon>
        <taxon>Diaporthe</taxon>
    </lineage>
</organism>
<dbReference type="EMBL" id="JAWRVE010000014">
    <property type="protein sequence ID" value="KAL1877530.1"/>
    <property type="molecule type" value="Genomic_DNA"/>
</dbReference>
<dbReference type="InterPro" id="IPR036291">
    <property type="entry name" value="NAD(P)-bd_dom_sf"/>
</dbReference>
<evidence type="ECO:0000256" key="1">
    <source>
        <dbReference type="ARBA" id="ARBA00006484"/>
    </source>
</evidence>
<reference evidence="3 4" key="1">
    <citation type="journal article" date="2024" name="IMA Fungus">
        <title>IMA Genome - F19 : A genome assembly and annotation guide to empower mycologists, including annotated draft genome sequences of Ceratocystis pirilliformis, Diaporthe australafricana, Fusarium ophioides, Paecilomyces lecythidis, and Sporothrix stenoceras.</title>
        <authorList>
            <person name="Aylward J."/>
            <person name="Wilson A.M."/>
            <person name="Visagie C.M."/>
            <person name="Spraker J."/>
            <person name="Barnes I."/>
            <person name="Buitendag C."/>
            <person name="Ceriani C."/>
            <person name="Del Mar Angel L."/>
            <person name="du Plessis D."/>
            <person name="Fuchs T."/>
            <person name="Gasser K."/>
            <person name="Kramer D."/>
            <person name="Li W."/>
            <person name="Munsamy K."/>
            <person name="Piso A."/>
            <person name="Price J.L."/>
            <person name="Sonnekus B."/>
            <person name="Thomas C."/>
            <person name="van der Nest A."/>
            <person name="van Dijk A."/>
            <person name="van Heerden A."/>
            <person name="van Vuuren N."/>
            <person name="Yilmaz N."/>
            <person name="Duong T.A."/>
            <person name="van der Merwe N.A."/>
            <person name="Wingfield M.J."/>
            <person name="Wingfield B.D."/>
        </authorList>
    </citation>
    <scope>NUCLEOTIDE SEQUENCE [LARGE SCALE GENOMIC DNA]</scope>
    <source>
        <strain evidence="3 4">CMW 18300</strain>
    </source>
</reference>
<dbReference type="Gene3D" id="3.40.50.720">
    <property type="entry name" value="NAD(P)-binding Rossmann-like Domain"/>
    <property type="match status" value="1"/>
</dbReference>
<comment type="similarity">
    <text evidence="1">Belongs to the short-chain dehydrogenases/reductases (SDR) family.</text>
</comment>
<dbReference type="SUPFAM" id="SSF51735">
    <property type="entry name" value="NAD(P)-binding Rossmann-fold domains"/>
    <property type="match status" value="1"/>
</dbReference>
<sequence>MPSSSPVALILGAGARVGQNVGRAFAAKGYRIALASRSLKEEDSTPSQLLVRGDFTDPASVVEIFAKVTSQLEPPSVVVYNAAAATPYDAKNPLGLPLKDFNRDLAINTTTAFVAAQQAVLAFQQLPESASRTFIYTGNCTNVMPIVKLMDLGVGKSASAHIIQCAAEAYQDKGFKFYYADERNSDGSPAYGAIDGPAHAKFYAELAEGTSQGPWQQTFVKGVGYQKL</sequence>
<gene>
    <name evidence="3" type="ORF">Daus18300_002518</name>
</gene>
<evidence type="ECO:0000256" key="2">
    <source>
        <dbReference type="ARBA" id="ARBA00023002"/>
    </source>
</evidence>
<comment type="caution">
    <text evidence="3">The sequence shown here is derived from an EMBL/GenBank/DDBJ whole genome shotgun (WGS) entry which is preliminary data.</text>
</comment>
<dbReference type="InterPro" id="IPR002347">
    <property type="entry name" value="SDR_fam"/>
</dbReference>
<evidence type="ECO:0000313" key="3">
    <source>
        <dbReference type="EMBL" id="KAL1877530.1"/>
    </source>
</evidence>
<dbReference type="PANTHER" id="PTHR43669:SF4">
    <property type="entry name" value="SHORT-CHAIN DEHYDROGENASE"/>
    <property type="match status" value="1"/>
</dbReference>
<name>A0ABR3XP67_9PEZI</name>